<dbReference type="Gene3D" id="2.60.120.740">
    <property type="match status" value="1"/>
</dbReference>
<reference evidence="3" key="1">
    <citation type="submission" date="2025-08" db="UniProtKB">
        <authorList>
            <consortium name="RefSeq"/>
        </authorList>
    </citation>
    <scope>IDENTIFICATION</scope>
    <source>
        <tissue evidence="3">White muscle</tissue>
    </source>
</reference>
<dbReference type="KEGG" id="snh:120021162"/>
<keyword evidence="1" id="KW-0732">Signal</keyword>
<feature type="chain" id="PRO_5035855045" evidence="1">
    <location>
        <begin position="37"/>
        <end position="117"/>
    </location>
</feature>
<sequence>MRGAMSWSGSHGGLSCSGSGINLLYLSLLLWSSCSGMDGLADFSKYLSRITTSHSVHACDGQQLRLFCPRHSTISIQSAFYGRADARLCTNVDVTAADARAANYSCSAFTTLQVCLF</sequence>
<gene>
    <name evidence="3" type="primary">LOC120021162</name>
</gene>
<organism evidence="2 3">
    <name type="scientific">Salvelinus namaycush</name>
    <name type="common">Lake trout</name>
    <name type="synonym">Salmo namaycush</name>
    <dbReference type="NCBI Taxonomy" id="8040"/>
    <lineage>
        <taxon>Eukaryota</taxon>
        <taxon>Metazoa</taxon>
        <taxon>Chordata</taxon>
        <taxon>Craniata</taxon>
        <taxon>Vertebrata</taxon>
        <taxon>Euteleostomi</taxon>
        <taxon>Actinopterygii</taxon>
        <taxon>Neopterygii</taxon>
        <taxon>Teleostei</taxon>
        <taxon>Protacanthopterygii</taxon>
        <taxon>Salmoniformes</taxon>
        <taxon>Salmonidae</taxon>
        <taxon>Salmoninae</taxon>
        <taxon>Salvelinus</taxon>
    </lineage>
</organism>
<accession>A0A8U0PBE1</accession>
<dbReference type="PROSITE" id="PS51257">
    <property type="entry name" value="PROKAR_LIPOPROTEIN"/>
    <property type="match status" value="1"/>
</dbReference>
<name>A0A8U0PBE1_SALNM</name>
<dbReference type="InterPro" id="IPR043159">
    <property type="entry name" value="Lectin_gal-bd_sf"/>
</dbReference>
<proteinExistence type="predicted"/>
<dbReference type="Proteomes" id="UP000808372">
    <property type="component" value="Chromosome 26"/>
</dbReference>
<feature type="signal peptide" evidence="1">
    <location>
        <begin position="1"/>
        <end position="36"/>
    </location>
</feature>
<dbReference type="GeneID" id="120021162"/>
<keyword evidence="2" id="KW-1185">Reference proteome</keyword>
<evidence type="ECO:0000313" key="2">
    <source>
        <dbReference type="Proteomes" id="UP000808372"/>
    </source>
</evidence>
<evidence type="ECO:0000313" key="3">
    <source>
        <dbReference type="RefSeq" id="XP_038820729.1"/>
    </source>
</evidence>
<dbReference type="RefSeq" id="XP_038820729.1">
    <property type="nucleotide sequence ID" value="XM_038964801.1"/>
</dbReference>
<dbReference type="AlphaFoldDB" id="A0A8U0PBE1"/>
<protein>
    <submittedName>
        <fullName evidence="3">Protein eva-1 homolog C-like</fullName>
    </submittedName>
</protein>
<evidence type="ECO:0000256" key="1">
    <source>
        <dbReference type="SAM" id="SignalP"/>
    </source>
</evidence>